<proteinExistence type="predicted"/>
<gene>
    <name evidence="4" type="ORF">AMST5_01805</name>
</gene>
<dbReference type="AlphaFoldDB" id="A0AA48LYY4"/>
<evidence type="ECO:0000313" key="4">
    <source>
        <dbReference type="EMBL" id="CAJ0865858.1"/>
    </source>
</evidence>
<feature type="transmembrane region" description="Helical" evidence="2">
    <location>
        <begin position="95"/>
        <end position="112"/>
    </location>
</feature>
<protein>
    <recommendedName>
        <fullName evidence="3">LysM domain-containing protein</fullName>
    </recommendedName>
</protein>
<feature type="transmembrane region" description="Helical" evidence="2">
    <location>
        <begin position="38"/>
        <end position="59"/>
    </location>
</feature>
<accession>A0AA48LYY4</accession>
<evidence type="ECO:0000259" key="3">
    <source>
        <dbReference type="PROSITE" id="PS51782"/>
    </source>
</evidence>
<dbReference type="CDD" id="cd00118">
    <property type="entry name" value="LysM"/>
    <property type="match status" value="1"/>
</dbReference>
<reference evidence="4" key="1">
    <citation type="submission" date="2023-07" db="EMBL/GenBank/DDBJ databases">
        <authorList>
            <person name="Pelsma A.J. K."/>
        </authorList>
    </citation>
    <scope>NUCLEOTIDE SEQUENCE</scope>
</reference>
<feature type="compositionally biased region" description="Polar residues" evidence="1">
    <location>
        <begin position="215"/>
        <end position="229"/>
    </location>
</feature>
<feature type="region of interest" description="Disordered" evidence="1">
    <location>
        <begin position="273"/>
        <end position="303"/>
    </location>
</feature>
<feature type="transmembrane region" description="Helical" evidence="2">
    <location>
        <begin position="6"/>
        <end position="26"/>
    </location>
</feature>
<dbReference type="Gene3D" id="3.10.350.10">
    <property type="entry name" value="LysM domain"/>
    <property type="match status" value="1"/>
</dbReference>
<evidence type="ECO:0000256" key="1">
    <source>
        <dbReference type="SAM" id="MobiDB-lite"/>
    </source>
</evidence>
<dbReference type="SMART" id="SM00257">
    <property type="entry name" value="LysM"/>
    <property type="match status" value="1"/>
</dbReference>
<feature type="domain" description="LysM" evidence="3">
    <location>
        <begin position="244"/>
        <end position="292"/>
    </location>
</feature>
<sequence>MNPDLLSATVSMVLMVILALALLAHLSQIVGARRYFHLAQAAIVAGLLYLLAEAAFGWRLVPREALFGLFAALFAAVSATAIVRRVQNGETGFHWRVMLIEMGAMAYIFGPAQFWKPPVSAVLAIFFAFEIIQSLRGSEPLPPGEEAAGKRPPLFPAKRVRGVTEFAAAAAALAFVYVFAMGTGKAPETPPEAQTTAAEPAAEPQGAAETPAVPETQQSAADEAGSSTAPEAKDSAPEPQVSATTYSAVAGDTLKSIARKLYGKPDRWRALAEANPGVKPNAKLKAGQAIRLPPAPARQKSEP</sequence>
<name>A0AA48LYY4_9ZZZZ</name>
<feature type="transmembrane region" description="Helical" evidence="2">
    <location>
        <begin position="65"/>
        <end position="83"/>
    </location>
</feature>
<keyword evidence="2" id="KW-0812">Transmembrane</keyword>
<dbReference type="Pfam" id="PF01476">
    <property type="entry name" value="LysM"/>
    <property type="match status" value="1"/>
</dbReference>
<evidence type="ECO:0000256" key="2">
    <source>
        <dbReference type="SAM" id="Phobius"/>
    </source>
</evidence>
<feature type="transmembrane region" description="Helical" evidence="2">
    <location>
        <begin position="160"/>
        <end position="180"/>
    </location>
</feature>
<keyword evidence="2" id="KW-0472">Membrane</keyword>
<dbReference type="InterPro" id="IPR036779">
    <property type="entry name" value="LysM_dom_sf"/>
</dbReference>
<dbReference type="PROSITE" id="PS51782">
    <property type="entry name" value="LYSM"/>
    <property type="match status" value="1"/>
</dbReference>
<organism evidence="4">
    <name type="scientific">freshwater sediment metagenome</name>
    <dbReference type="NCBI Taxonomy" id="556182"/>
    <lineage>
        <taxon>unclassified sequences</taxon>
        <taxon>metagenomes</taxon>
        <taxon>ecological metagenomes</taxon>
    </lineage>
</organism>
<dbReference type="InterPro" id="IPR018392">
    <property type="entry name" value="LysM"/>
</dbReference>
<dbReference type="EMBL" id="OY288114">
    <property type="protein sequence ID" value="CAJ0865858.1"/>
    <property type="molecule type" value="Genomic_DNA"/>
</dbReference>
<keyword evidence="2" id="KW-1133">Transmembrane helix</keyword>
<feature type="compositionally biased region" description="Low complexity" evidence="1">
    <location>
        <begin position="191"/>
        <end position="212"/>
    </location>
</feature>
<feature type="region of interest" description="Disordered" evidence="1">
    <location>
        <begin position="186"/>
        <end position="249"/>
    </location>
</feature>